<dbReference type="EMBL" id="BONI01000010">
    <property type="protein sequence ID" value="GIG04902.1"/>
    <property type="molecule type" value="Genomic_DNA"/>
</dbReference>
<reference evidence="1 2" key="1">
    <citation type="submission" date="2021-01" db="EMBL/GenBank/DDBJ databases">
        <title>Whole genome shotgun sequence of Catellatospora coxensis NBRC 107359.</title>
        <authorList>
            <person name="Komaki H."/>
            <person name="Tamura T."/>
        </authorList>
    </citation>
    <scope>NUCLEOTIDE SEQUENCE [LARGE SCALE GENOMIC DNA]</scope>
    <source>
        <strain evidence="1 2">NBRC 107359</strain>
    </source>
</reference>
<comment type="caution">
    <text evidence="1">The sequence shown here is derived from an EMBL/GenBank/DDBJ whole genome shotgun (WGS) entry which is preliminary data.</text>
</comment>
<sequence length="169" mass="18478">MYDRGDLVRVYLGAQGEGFGGYYADSATFNAALKAHYEAMLGGLEQLFGLRLSMNGVASFDNRVLFMLFTSTTRSLLALRTPWSGFLESSLLVKKIEEAGANGQRVMAATERIVRLTDESHQVHLDMLDALVAAMLGDRAEATFSADDLRALGVDVTGPDPNDYPLYED</sequence>
<proteinExistence type="predicted"/>
<dbReference type="AlphaFoldDB" id="A0A8J3KKY0"/>
<dbReference type="Proteomes" id="UP000630887">
    <property type="component" value="Unassembled WGS sequence"/>
</dbReference>
<gene>
    <name evidence="1" type="ORF">Cco03nite_16020</name>
</gene>
<accession>A0A8J3KKY0</accession>
<evidence type="ECO:0000313" key="1">
    <source>
        <dbReference type="EMBL" id="GIG04902.1"/>
    </source>
</evidence>
<organism evidence="1 2">
    <name type="scientific">Catellatospora coxensis</name>
    <dbReference type="NCBI Taxonomy" id="310354"/>
    <lineage>
        <taxon>Bacteria</taxon>
        <taxon>Bacillati</taxon>
        <taxon>Actinomycetota</taxon>
        <taxon>Actinomycetes</taxon>
        <taxon>Micromonosporales</taxon>
        <taxon>Micromonosporaceae</taxon>
        <taxon>Catellatospora</taxon>
    </lineage>
</organism>
<name>A0A8J3KKY0_9ACTN</name>
<evidence type="ECO:0000313" key="2">
    <source>
        <dbReference type="Proteomes" id="UP000630887"/>
    </source>
</evidence>
<protein>
    <submittedName>
        <fullName evidence="1">Uncharacterized protein</fullName>
    </submittedName>
</protein>
<keyword evidence="2" id="KW-1185">Reference proteome</keyword>
<dbReference type="RefSeq" id="WP_203690498.1">
    <property type="nucleotide sequence ID" value="NZ_BAAALC010000007.1"/>
</dbReference>